<dbReference type="AlphaFoldDB" id="A0AA86R2W6"/>
<gene>
    <name evidence="2" type="ORF">HINF_LOCUS44943</name>
    <name evidence="1" type="ORF">HINF_LOCUS58401</name>
</gene>
<dbReference type="Proteomes" id="UP001642409">
    <property type="component" value="Unassembled WGS sequence"/>
</dbReference>
<evidence type="ECO:0000313" key="1">
    <source>
        <dbReference type="EMBL" id="CAI9970756.1"/>
    </source>
</evidence>
<comment type="caution">
    <text evidence="1">The sequence shown here is derived from an EMBL/GenBank/DDBJ whole genome shotgun (WGS) entry which is preliminary data.</text>
</comment>
<organism evidence="1">
    <name type="scientific">Hexamita inflata</name>
    <dbReference type="NCBI Taxonomy" id="28002"/>
    <lineage>
        <taxon>Eukaryota</taxon>
        <taxon>Metamonada</taxon>
        <taxon>Diplomonadida</taxon>
        <taxon>Hexamitidae</taxon>
        <taxon>Hexamitinae</taxon>
        <taxon>Hexamita</taxon>
    </lineage>
</organism>
<evidence type="ECO:0000313" key="3">
    <source>
        <dbReference type="Proteomes" id="UP001642409"/>
    </source>
</evidence>
<sequence>MLAVSACIYAKIYGTCLVSNIEINQNQSAIITFDFYSTQFIAADQNRILKFFDYRLPSVDTLLNHNISDDSELTCIRWTLQQGGEECAKVIYEAPELTQL</sequence>
<name>A0AA86R2W6_9EUKA</name>
<accession>A0AA86R2W6</accession>
<dbReference type="EMBL" id="CAXDID020000193">
    <property type="protein sequence ID" value="CAL6052630.1"/>
    <property type="molecule type" value="Genomic_DNA"/>
</dbReference>
<reference evidence="1" key="1">
    <citation type="submission" date="2023-06" db="EMBL/GenBank/DDBJ databases">
        <authorList>
            <person name="Kurt Z."/>
        </authorList>
    </citation>
    <scope>NUCLEOTIDE SEQUENCE</scope>
</reference>
<protein>
    <submittedName>
        <fullName evidence="2">Hypothetical_protein</fullName>
    </submittedName>
</protein>
<keyword evidence="3" id="KW-1185">Reference proteome</keyword>
<reference evidence="2 3" key="2">
    <citation type="submission" date="2024-07" db="EMBL/GenBank/DDBJ databases">
        <authorList>
            <person name="Akdeniz Z."/>
        </authorList>
    </citation>
    <scope>NUCLEOTIDE SEQUENCE [LARGE SCALE GENOMIC DNA]</scope>
</reference>
<evidence type="ECO:0000313" key="2">
    <source>
        <dbReference type="EMBL" id="CAL6052630.1"/>
    </source>
</evidence>
<dbReference type="EMBL" id="CATOUU010001083">
    <property type="protein sequence ID" value="CAI9970756.1"/>
    <property type="molecule type" value="Genomic_DNA"/>
</dbReference>
<proteinExistence type="predicted"/>